<dbReference type="RefSeq" id="WP_147529068.1">
    <property type="nucleotide sequence ID" value="NZ_SAYJ01000017.1"/>
</dbReference>
<evidence type="ECO:0000313" key="1">
    <source>
        <dbReference type="EMBL" id="TXJ56106.1"/>
    </source>
</evidence>
<dbReference type="EMBL" id="SAYJ01000017">
    <property type="protein sequence ID" value="TXJ56106.1"/>
    <property type="molecule type" value="Genomic_DNA"/>
</dbReference>
<reference evidence="1 2" key="1">
    <citation type="journal article" date="1992" name="Lakartidningen">
        <title>[Penicillin V and not amoxicillin is the first choice preparation in acute otitis].</title>
        <authorList>
            <person name="Kamme C."/>
            <person name="Lundgren K."/>
            <person name="Prellner K."/>
        </authorList>
    </citation>
    <scope>NUCLEOTIDE SEQUENCE [LARGE SCALE GENOMIC DNA]</scope>
    <source>
        <strain evidence="1 2">PC2777IV</strain>
    </source>
</reference>
<evidence type="ECO:0000313" key="2">
    <source>
        <dbReference type="Proteomes" id="UP000325013"/>
    </source>
</evidence>
<protein>
    <submittedName>
        <fullName evidence="1">Uncharacterized protein</fullName>
    </submittedName>
</protein>
<dbReference type="AlphaFoldDB" id="A0A5C8G2G7"/>
<accession>A0A5C8G2G7</accession>
<organism evidence="1 2">
    <name type="scientific">Brachyspira aalborgi</name>
    <dbReference type="NCBI Taxonomy" id="29522"/>
    <lineage>
        <taxon>Bacteria</taxon>
        <taxon>Pseudomonadati</taxon>
        <taxon>Spirochaetota</taxon>
        <taxon>Spirochaetia</taxon>
        <taxon>Brachyspirales</taxon>
        <taxon>Brachyspiraceae</taxon>
        <taxon>Brachyspira</taxon>
    </lineage>
</organism>
<proteinExistence type="predicted"/>
<sequence length="70" mass="8399">MIKKIVDTIQYRNIICVIKKYNMTIYDLTKSIDIDNMPTEAYINRANIYLILRNNDNKNLEEYLKKQAKI</sequence>
<dbReference type="Proteomes" id="UP000325013">
    <property type="component" value="Unassembled WGS sequence"/>
</dbReference>
<name>A0A5C8G2G7_9SPIR</name>
<comment type="caution">
    <text evidence="1">The sequence shown here is derived from an EMBL/GenBank/DDBJ whole genome shotgun (WGS) entry which is preliminary data.</text>
</comment>
<gene>
    <name evidence="1" type="ORF">EPJ67_07545</name>
</gene>